<organism evidence="1 2">
    <name type="scientific">Parelaphostrongylus tenuis</name>
    <name type="common">Meningeal worm</name>
    <dbReference type="NCBI Taxonomy" id="148309"/>
    <lineage>
        <taxon>Eukaryota</taxon>
        <taxon>Metazoa</taxon>
        <taxon>Ecdysozoa</taxon>
        <taxon>Nematoda</taxon>
        <taxon>Chromadorea</taxon>
        <taxon>Rhabditida</taxon>
        <taxon>Rhabditina</taxon>
        <taxon>Rhabditomorpha</taxon>
        <taxon>Strongyloidea</taxon>
        <taxon>Metastrongylidae</taxon>
        <taxon>Parelaphostrongylus</taxon>
    </lineage>
</organism>
<proteinExistence type="predicted"/>
<dbReference type="Proteomes" id="UP001196413">
    <property type="component" value="Unassembled WGS sequence"/>
</dbReference>
<reference evidence="1" key="1">
    <citation type="submission" date="2021-06" db="EMBL/GenBank/DDBJ databases">
        <title>Parelaphostrongylus tenuis whole genome reference sequence.</title>
        <authorList>
            <person name="Garwood T.J."/>
            <person name="Larsen P.A."/>
            <person name="Fountain-Jones N.M."/>
            <person name="Garbe J.R."/>
            <person name="Macchietto M.G."/>
            <person name="Kania S.A."/>
            <person name="Gerhold R.W."/>
            <person name="Richards J.E."/>
            <person name="Wolf T.M."/>
        </authorList>
    </citation>
    <scope>NUCLEOTIDE SEQUENCE</scope>
    <source>
        <strain evidence="1">MNPRO001-30</strain>
        <tissue evidence="1">Meninges</tissue>
    </source>
</reference>
<gene>
    <name evidence="1" type="ORF">KIN20_037970</name>
</gene>
<evidence type="ECO:0000313" key="1">
    <source>
        <dbReference type="EMBL" id="KAJ1374868.1"/>
    </source>
</evidence>
<sequence length="66" mass="7468">MGVRRVYKKICEQSVHIIAILFKDTLPQAVADTDGGERRTVEEAGEFVKRHTFVYQDDVISSAKVD</sequence>
<name>A0AAD5RF24_PARTN</name>
<dbReference type="EMBL" id="JAHQIW010007493">
    <property type="protein sequence ID" value="KAJ1374868.1"/>
    <property type="molecule type" value="Genomic_DNA"/>
</dbReference>
<protein>
    <submittedName>
        <fullName evidence="1">Uncharacterized protein</fullName>
    </submittedName>
</protein>
<accession>A0AAD5RF24</accession>
<comment type="caution">
    <text evidence="1">The sequence shown here is derived from an EMBL/GenBank/DDBJ whole genome shotgun (WGS) entry which is preliminary data.</text>
</comment>
<keyword evidence="2" id="KW-1185">Reference proteome</keyword>
<evidence type="ECO:0000313" key="2">
    <source>
        <dbReference type="Proteomes" id="UP001196413"/>
    </source>
</evidence>
<dbReference type="AlphaFoldDB" id="A0AAD5RF24"/>